<reference evidence="3 4" key="1">
    <citation type="submission" date="2015-10" db="EMBL/GenBank/DDBJ databases">
        <title>Full genome of DAOMC 229536 Phialocephala scopiformis, a fungal endophyte of spruce producing the potent anti-insectan compound rugulosin.</title>
        <authorList>
            <consortium name="DOE Joint Genome Institute"/>
            <person name="Walker A.K."/>
            <person name="Frasz S.L."/>
            <person name="Seifert K.A."/>
            <person name="Miller J.D."/>
            <person name="Mondo S.J."/>
            <person name="Labutti K."/>
            <person name="Lipzen A."/>
            <person name="Dockter R."/>
            <person name="Kennedy M."/>
            <person name="Grigoriev I.V."/>
            <person name="Spatafora J.W."/>
        </authorList>
    </citation>
    <scope>NUCLEOTIDE SEQUENCE [LARGE SCALE GENOMIC DNA]</scope>
    <source>
        <strain evidence="3 4">CBS 120377</strain>
    </source>
</reference>
<dbReference type="InterPro" id="IPR045518">
    <property type="entry name" value="2EXR"/>
</dbReference>
<dbReference type="EMBL" id="KQ947407">
    <property type="protein sequence ID" value="KUJ21584.1"/>
    <property type="molecule type" value="Genomic_DNA"/>
</dbReference>
<accession>A0A194XNB0</accession>
<evidence type="ECO:0000259" key="2">
    <source>
        <dbReference type="Pfam" id="PF20150"/>
    </source>
</evidence>
<gene>
    <name evidence="3" type="ORF">LY89DRAFT_681048</name>
</gene>
<dbReference type="Pfam" id="PF20150">
    <property type="entry name" value="2EXR"/>
    <property type="match status" value="1"/>
</dbReference>
<evidence type="ECO:0000256" key="1">
    <source>
        <dbReference type="SAM" id="MobiDB-lite"/>
    </source>
</evidence>
<feature type="domain" description="2EXR" evidence="2">
    <location>
        <begin position="28"/>
        <end position="134"/>
    </location>
</feature>
<dbReference type="KEGG" id="psco:LY89DRAFT_681048"/>
<protein>
    <recommendedName>
        <fullName evidence="2">2EXR domain-containing protein</fullName>
    </recommendedName>
</protein>
<dbReference type="RefSeq" id="XP_018075939.1">
    <property type="nucleotide sequence ID" value="XM_018214197.1"/>
</dbReference>
<sequence length="277" mass="32291">MATFESSDQEQVYSQGQSLSSGQMPTAFTCFPDLPIELRLRIWTWACFHPRDVHVGVKTVRTITPWTNPSPIGLVDYRYYFSRTSCPLILRTTRESRSEALKRYQLDFGIHTSIERLTCSIPPRIYVNWEADRICIDDDFALYGAEALRDLLLDRKVRSLALTVRDKKTPLLLPPLLRAEHLQDIFLVWDTRRFCPDGDYRSVRNRESYRGNGWEAIRTLLISKWPSMELPSSDFFWHQGDTSGGLQYTEEGSNVTLMLNWPNDRKLPLRQLMPRPE</sequence>
<keyword evidence="4" id="KW-1185">Reference proteome</keyword>
<dbReference type="InParanoid" id="A0A194XNB0"/>
<dbReference type="Proteomes" id="UP000070700">
    <property type="component" value="Unassembled WGS sequence"/>
</dbReference>
<feature type="region of interest" description="Disordered" evidence="1">
    <location>
        <begin position="1"/>
        <end position="22"/>
    </location>
</feature>
<dbReference type="PANTHER" id="PTHR35910:SF6">
    <property type="entry name" value="2EXR DOMAIN-CONTAINING PROTEIN"/>
    <property type="match status" value="1"/>
</dbReference>
<organism evidence="3 4">
    <name type="scientific">Mollisia scopiformis</name>
    <name type="common">Conifer needle endophyte fungus</name>
    <name type="synonym">Phialocephala scopiformis</name>
    <dbReference type="NCBI Taxonomy" id="149040"/>
    <lineage>
        <taxon>Eukaryota</taxon>
        <taxon>Fungi</taxon>
        <taxon>Dikarya</taxon>
        <taxon>Ascomycota</taxon>
        <taxon>Pezizomycotina</taxon>
        <taxon>Leotiomycetes</taxon>
        <taxon>Helotiales</taxon>
        <taxon>Mollisiaceae</taxon>
        <taxon>Mollisia</taxon>
    </lineage>
</organism>
<dbReference type="AlphaFoldDB" id="A0A194XNB0"/>
<dbReference type="GeneID" id="28823923"/>
<dbReference type="OrthoDB" id="3561020at2759"/>
<proteinExistence type="predicted"/>
<evidence type="ECO:0000313" key="4">
    <source>
        <dbReference type="Proteomes" id="UP000070700"/>
    </source>
</evidence>
<name>A0A194XNB0_MOLSC</name>
<evidence type="ECO:0000313" key="3">
    <source>
        <dbReference type="EMBL" id="KUJ21584.1"/>
    </source>
</evidence>
<dbReference type="PANTHER" id="PTHR35910">
    <property type="entry name" value="2EXR DOMAIN-CONTAINING PROTEIN"/>
    <property type="match status" value="1"/>
</dbReference>